<reference evidence="1" key="1">
    <citation type="journal article" date="2022" name="IScience">
        <title>Evolution of zygomycete secretomes and the origins of terrestrial fungal ecologies.</title>
        <authorList>
            <person name="Chang Y."/>
            <person name="Wang Y."/>
            <person name="Mondo S."/>
            <person name="Ahrendt S."/>
            <person name="Andreopoulos W."/>
            <person name="Barry K."/>
            <person name="Beard J."/>
            <person name="Benny G.L."/>
            <person name="Blankenship S."/>
            <person name="Bonito G."/>
            <person name="Cuomo C."/>
            <person name="Desiro A."/>
            <person name="Gervers K.A."/>
            <person name="Hundley H."/>
            <person name="Kuo A."/>
            <person name="LaButti K."/>
            <person name="Lang B.F."/>
            <person name="Lipzen A."/>
            <person name="O'Donnell K."/>
            <person name="Pangilinan J."/>
            <person name="Reynolds N."/>
            <person name="Sandor L."/>
            <person name="Smith M.E."/>
            <person name="Tsang A."/>
            <person name="Grigoriev I.V."/>
            <person name="Stajich J.E."/>
            <person name="Spatafora J.W."/>
        </authorList>
    </citation>
    <scope>NUCLEOTIDE SEQUENCE</scope>
    <source>
        <strain evidence="1">RSA 2281</strain>
    </source>
</reference>
<name>A0AAD5P8E3_9FUNG</name>
<comment type="caution">
    <text evidence="1">The sequence shown here is derived from an EMBL/GenBank/DDBJ whole genome shotgun (WGS) entry which is preliminary data.</text>
</comment>
<dbReference type="EMBL" id="JAIXMP010000041">
    <property type="protein sequence ID" value="KAI9247707.1"/>
    <property type="molecule type" value="Genomic_DNA"/>
</dbReference>
<reference evidence="1" key="2">
    <citation type="submission" date="2023-02" db="EMBL/GenBank/DDBJ databases">
        <authorList>
            <consortium name="DOE Joint Genome Institute"/>
            <person name="Mondo S.J."/>
            <person name="Chang Y."/>
            <person name="Wang Y."/>
            <person name="Ahrendt S."/>
            <person name="Andreopoulos W."/>
            <person name="Barry K."/>
            <person name="Beard J."/>
            <person name="Benny G.L."/>
            <person name="Blankenship S."/>
            <person name="Bonito G."/>
            <person name="Cuomo C."/>
            <person name="Desiro A."/>
            <person name="Gervers K.A."/>
            <person name="Hundley H."/>
            <person name="Kuo A."/>
            <person name="LaButti K."/>
            <person name="Lang B.F."/>
            <person name="Lipzen A."/>
            <person name="O'Donnell K."/>
            <person name="Pangilinan J."/>
            <person name="Reynolds N."/>
            <person name="Sandor L."/>
            <person name="Smith M.W."/>
            <person name="Tsang A."/>
            <person name="Grigoriev I.V."/>
            <person name="Stajich J.E."/>
            <person name="Spatafora J.W."/>
        </authorList>
    </citation>
    <scope>NUCLEOTIDE SEQUENCE</scope>
    <source>
        <strain evidence="1">RSA 2281</strain>
    </source>
</reference>
<evidence type="ECO:0000313" key="1">
    <source>
        <dbReference type="EMBL" id="KAI9247707.1"/>
    </source>
</evidence>
<sequence>MPILSLGYLTTPVSIEASIHANNQYELSPTTVLSIVGFGPTTTTTTTATSDSLPNTMLPTIAKFILTMPSTSTLSMAEKELMALLHESLHIHNSYAIIPLHPRHVGILLPLLVQQQKQQEPHYQFTFQISQMPSSSSSIEKKNESMIPSFDLEQLKHLPIQAMELCQNRQEEQLRMVARKIYTMATIYGYWDLWLVFEGICTRFQINPQQLVQSSS</sequence>
<evidence type="ECO:0000313" key="2">
    <source>
        <dbReference type="Proteomes" id="UP001209540"/>
    </source>
</evidence>
<keyword evidence="2" id="KW-1185">Reference proteome</keyword>
<dbReference type="Proteomes" id="UP001209540">
    <property type="component" value="Unassembled WGS sequence"/>
</dbReference>
<gene>
    <name evidence="1" type="ORF">BDA99DRAFT_525808</name>
</gene>
<dbReference type="AlphaFoldDB" id="A0AAD5P8E3"/>
<protein>
    <submittedName>
        <fullName evidence="1">Uncharacterized protein</fullName>
    </submittedName>
</protein>
<organism evidence="1 2">
    <name type="scientific">Phascolomyces articulosus</name>
    <dbReference type="NCBI Taxonomy" id="60185"/>
    <lineage>
        <taxon>Eukaryota</taxon>
        <taxon>Fungi</taxon>
        <taxon>Fungi incertae sedis</taxon>
        <taxon>Mucoromycota</taxon>
        <taxon>Mucoromycotina</taxon>
        <taxon>Mucoromycetes</taxon>
        <taxon>Mucorales</taxon>
        <taxon>Lichtheimiaceae</taxon>
        <taxon>Phascolomyces</taxon>
    </lineage>
</organism>
<proteinExistence type="predicted"/>
<accession>A0AAD5P8E3</accession>